<name>A0A6G7IZ51_9FLAO</name>
<dbReference type="InterPro" id="IPR035386">
    <property type="entry name" value="Arm-DNA-bind_5"/>
</dbReference>
<dbReference type="Proteomes" id="UP000502928">
    <property type="component" value="Chromosome"/>
</dbReference>
<gene>
    <name evidence="2" type="ORF">GVT53_02615</name>
</gene>
<organism evidence="2 3">
    <name type="scientific">Flagellimonas oceani</name>
    <dbReference type="NCBI Taxonomy" id="2698672"/>
    <lineage>
        <taxon>Bacteria</taxon>
        <taxon>Pseudomonadati</taxon>
        <taxon>Bacteroidota</taxon>
        <taxon>Flavobacteriia</taxon>
        <taxon>Flavobacteriales</taxon>
        <taxon>Flavobacteriaceae</taxon>
        <taxon>Flagellimonas</taxon>
    </lineage>
</organism>
<dbReference type="RefSeq" id="WP_166247287.1">
    <property type="nucleotide sequence ID" value="NZ_CP049616.1"/>
</dbReference>
<evidence type="ECO:0000259" key="1">
    <source>
        <dbReference type="Pfam" id="PF17293"/>
    </source>
</evidence>
<sequence length="67" mass="7808">MNTNIKLSLDTHRKKKDAIILRLTHFRKTTSISLGQSIKKEFWDNKNEKLKRAFKGTSSFSKLNINS</sequence>
<accession>A0A6G7IZ51</accession>
<reference evidence="2 3" key="1">
    <citation type="submission" date="2020-02" db="EMBL/GenBank/DDBJ databases">
        <title>Complete genome of Muricauda sp. 501str8.</title>
        <authorList>
            <person name="Dong B."/>
            <person name="Zhu S."/>
            <person name="Yang J."/>
            <person name="Chen J."/>
        </authorList>
    </citation>
    <scope>NUCLEOTIDE SEQUENCE [LARGE SCALE GENOMIC DNA]</scope>
    <source>
        <strain evidence="2 3">501str8</strain>
    </source>
</reference>
<dbReference type="KEGG" id="mut:GVT53_02615"/>
<dbReference type="Pfam" id="PF17293">
    <property type="entry name" value="Arm-DNA-bind_5"/>
    <property type="match status" value="1"/>
</dbReference>
<proteinExistence type="predicted"/>
<evidence type="ECO:0000313" key="2">
    <source>
        <dbReference type="EMBL" id="QII43618.1"/>
    </source>
</evidence>
<keyword evidence="3" id="KW-1185">Reference proteome</keyword>
<dbReference type="EMBL" id="CP049616">
    <property type="protein sequence ID" value="QII43618.1"/>
    <property type="molecule type" value="Genomic_DNA"/>
</dbReference>
<dbReference type="AlphaFoldDB" id="A0A6G7IZ51"/>
<feature type="domain" description="Arm DNA-binding" evidence="1">
    <location>
        <begin position="18"/>
        <end position="52"/>
    </location>
</feature>
<protein>
    <recommendedName>
        <fullName evidence="1">Arm DNA-binding domain-containing protein</fullName>
    </recommendedName>
</protein>
<evidence type="ECO:0000313" key="3">
    <source>
        <dbReference type="Proteomes" id="UP000502928"/>
    </source>
</evidence>